<accession>A0ABV0Y5X5</accession>
<dbReference type="EMBL" id="JAHRIP010022350">
    <property type="protein sequence ID" value="MEQ2289154.1"/>
    <property type="molecule type" value="Genomic_DNA"/>
</dbReference>
<gene>
    <name evidence="1" type="ORF">AMECASPLE_030123</name>
</gene>
<proteinExistence type="predicted"/>
<name>A0ABV0Y5X5_9TELE</name>
<organism evidence="1 2">
    <name type="scientific">Ameca splendens</name>
    <dbReference type="NCBI Taxonomy" id="208324"/>
    <lineage>
        <taxon>Eukaryota</taxon>
        <taxon>Metazoa</taxon>
        <taxon>Chordata</taxon>
        <taxon>Craniata</taxon>
        <taxon>Vertebrata</taxon>
        <taxon>Euteleostomi</taxon>
        <taxon>Actinopterygii</taxon>
        <taxon>Neopterygii</taxon>
        <taxon>Teleostei</taxon>
        <taxon>Neoteleostei</taxon>
        <taxon>Acanthomorphata</taxon>
        <taxon>Ovalentaria</taxon>
        <taxon>Atherinomorphae</taxon>
        <taxon>Cyprinodontiformes</taxon>
        <taxon>Goodeidae</taxon>
        <taxon>Ameca</taxon>
    </lineage>
</organism>
<dbReference type="Proteomes" id="UP001469553">
    <property type="component" value="Unassembled WGS sequence"/>
</dbReference>
<comment type="caution">
    <text evidence="1">The sequence shown here is derived from an EMBL/GenBank/DDBJ whole genome shotgun (WGS) entry which is preliminary data.</text>
</comment>
<sequence length="104" mass="12103">MASHLMVNQNSKHKIKLWLSMSFPDVIQQDAVIDAPSMIILEHSSFPTQLGPNIEKAEENVTASQQKLQELKTLQEFIQKCDFHLSSKIRFHRYKNLKMMHPDL</sequence>
<evidence type="ECO:0000313" key="1">
    <source>
        <dbReference type="EMBL" id="MEQ2289154.1"/>
    </source>
</evidence>
<evidence type="ECO:0000313" key="2">
    <source>
        <dbReference type="Proteomes" id="UP001469553"/>
    </source>
</evidence>
<keyword evidence="2" id="KW-1185">Reference proteome</keyword>
<protein>
    <submittedName>
        <fullName evidence="1">Uncharacterized protein</fullName>
    </submittedName>
</protein>
<reference evidence="1 2" key="1">
    <citation type="submission" date="2021-06" db="EMBL/GenBank/DDBJ databases">
        <authorList>
            <person name="Palmer J.M."/>
        </authorList>
    </citation>
    <scope>NUCLEOTIDE SEQUENCE [LARGE SCALE GENOMIC DNA]</scope>
    <source>
        <strain evidence="1 2">AS_MEX2019</strain>
        <tissue evidence="1">Muscle</tissue>
    </source>
</reference>